<evidence type="ECO:0000313" key="3">
    <source>
        <dbReference type="Proteomes" id="UP001056500"/>
    </source>
</evidence>
<dbReference type="RefSeq" id="WP_251875878.1">
    <property type="nucleotide sequence ID" value="NZ_CP098755.1"/>
</dbReference>
<sequence>MDGMIIAMSIGAMSSVSLGMNIDTYLASGLTISTIAAILIGMIAGYLTGKFVSLMASIEGVMAGIMGGLMSPMLAAMLSNPMPLIWFFDIVYLLVIVMIIALVKEARQAFLEERSKSEGNKSNESCEF</sequence>
<dbReference type="InterPro" id="IPR036259">
    <property type="entry name" value="MFS_trans_sf"/>
</dbReference>
<dbReference type="EMBL" id="CP098755">
    <property type="protein sequence ID" value="USG68289.1"/>
    <property type="molecule type" value="Genomic_DNA"/>
</dbReference>
<keyword evidence="1" id="KW-0812">Transmembrane</keyword>
<keyword evidence="1" id="KW-1133">Transmembrane helix</keyword>
<evidence type="ECO:0000313" key="2">
    <source>
        <dbReference type="EMBL" id="USG68289.1"/>
    </source>
</evidence>
<accession>A0ABY4WN54</accession>
<feature type="transmembrane region" description="Helical" evidence="1">
    <location>
        <begin position="84"/>
        <end position="103"/>
    </location>
</feature>
<feature type="transmembrane region" description="Helical" evidence="1">
    <location>
        <begin position="25"/>
        <end position="48"/>
    </location>
</feature>
<keyword evidence="1" id="KW-0472">Membrane</keyword>
<dbReference type="Proteomes" id="UP001056500">
    <property type="component" value="Chromosome"/>
</dbReference>
<name>A0ABY4WN54_9BACL</name>
<reference evidence="2" key="1">
    <citation type="submission" date="2022-06" db="EMBL/GenBank/DDBJ databases">
        <title>Genome sequencing of Brevibacillus sp. BB3-R1.</title>
        <authorList>
            <person name="Heo J."/>
            <person name="Lee D."/>
            <person name="Won M."/>
            <person name="Han B.-H."/>
            <person name="Hong S.-B."/>
            <person name="Kwon S.-W."/>
        </authorList>
    </citation>
    <scope>NUCLEOTIDE SEQUENCE</scope>
    <source>
        <strain evidence="2">BB3-R1</strain>
    </source>
</reference>
<keyword evidence="3" id="KW-1185">Reference proteome</keyword>
<gene>
    <name evidence="2" type="ORF">NDK47_13835</name>
</gene>
<protein>
    <submittedName>
        <fullName evidence="2">Uncharacterized protein</fullName>
    </submittedName>
</protein>
<organism evidence="2 3">
    <name type="scientific">Brevibacillus ruminantium</name>
    <dbReference type="NCBI Taxonomy" id="2950604"/>
    <lineage>
        <taxon>Bacteria</taxon>
        <taxon>Bacillati</taxon>
        <taxon>Bacillota</taxon>
        <taxon>Bacilli</taxon>
        <taxon>Bacillales</taxon>
        <taxon>Paenibacillaceae</taxon>
        <taxon>Brevibacillus</taxon>
    </lineage>
</organism>
<proteinExistence type="predicted"/>
<evidence type="ECO:0000256" key="1">
    <source>
        <dbReference type="SAM" id="Phobius"/>
    </source>
</evidence>
<feature type="transmembrane region" description="Helical" evidence="1">
    <location>
        <begin position="60"/>
        <end position="78"/>
    </location>
</feature>
<dbReference type="SUPFAM" id="SSF103473">
    <property type="entry name" value="MFS general substrate transporter"/>
    <property type="match status" value="1"/>
</dbReference>